<feature type="transmembrane region" description="Helical" evidence="1">
    <location>
        <begin position="140"/>
        <end position="159"/>
    </location>
</feature>
<evidence type="ECO:0000313" key="3">
    <source>
        <dbReference type="Proteomes" id="UP000007798"/>
    </source>
</evidence>
<accession>B4MMM9</accession>
<organism evidence="2 3">
    <name type="scientific">Drosophila willistoni</name>
    <name type="common">Fruit fly</name>
    <dbReference type="NCBI Taxonomy" id="7260"/>
    <lineage>
        <taxon>Eukaryota</taxon>
        <taxon>Metazoa</taxon>
        <taxon>Ecdysozoa</taxon>
        <taxon>Arthropoda</taxon>
        <taxon>Hexapoda</taxon>
        <taxon>Insecta</taxon>
        <taxon>Pterygota</taxon>
        <taxon>Neoptera</taxon>
        <taxon>Endopterygota</taxon>
        <taxon>Diptera</taxon>
        <taxon>Brachycera</taxon>
        <taxon>Muscomorpha</taxon>
        <taxon>Ephydroidea</taxon>
        <taxon>Drosophilidae</taxon>
        <taxon>Drosophila</taxon>
        <taxon>Sophophora</taxon>
    </lineage>
</organism>
<feature type="transmembrane region" description="Helical" evidence="1">
    <location>
        <begin position="94"/>
        <end position="110"/>
    </location>
</feature>
<feature type="transmembrane region" description="Helical" evidence="1">
    <location>
        <begin position="70"/>
        <end position="89"/>
    </location>
</feature>
<evidence type="ECO:0000256" key="1">
    <source>
        <dbReference type="SAM" id="Phobius"/>
    </source>
</evidence>
<keyword evidence="1" id="KW-0812">Transmembrane</keyword>
<dbReference type="OrthoDB" id="7864765at2759"/>
<keyword evidence="3" id="KW-1185">Reference proteome</keyword>
<feature type="transmembrane region" description="Helical" evidence="1">
    <location>
        <begin position="171"/>
        <end position="194"/>
    </location>
</feature>
<keyword evidence="1" id="KW-0472">Membrane</keyword>
<keyword evidence="1" id="KW-1133">Transmembrane helix</keyword>
<dbReference type="InParanoid" id="B4MMM9"/>
<name>B4MMM9_DROWI</name>
<dbReference type="AlphaFoldDB" id="B4MMM9"/>
<dbReference type="Proteomes" id="UP000007798">
    <property type="component" value="Unassembled WGS sequence"/>
</dbReference>
<proteinExistence type="predicted"/>
<dbReference type="HOGENOM" id="CLU_083719_0_0_1"/>
<reference evidence="2 3" key="1">
    <citation type="journal article" date="2007" name="Nature">
        <title>Evolution of genes and genomes on the Drosophila phylogeny.</title>
        <authorList>
            <consortium name="Drosophila 12 Genomes Consortium"/>
            <person name="Clark A.G."/>
            <person name="Eisen M.B."/>
            <person name="Smith D.R."/>
            <person name="Bergman C.M."/>
            <person name="Oliver B."/>
            <person name="Markow T.A."/>
            <person name="Kaufman T.C."/>
            <person name="Kellis M."/>
            <person name="Gelbart W."/>
            <person name="Iyer V.N."/>
            <person name="Pollard D.A."/>
            <person name="Sackton T.B."/>
            <person name="Larracuente A.M."/>
            <person name="Singh N.D."/>
            <person name="Abad J.P."/>
            <person name="Abt D.N."/>
            <person name="Adryan B."/>
            <person name="Aguade M."/>
            <person name="Akashi H."/>
            <person name="Anderson W.W."/>
            <person name="Aquadro C.F."/>
            <person name="Ardell D.H."/>
            <person name="Arguello R."/>
            <person name="Artieri C.G."/>
            <person name="Barbash D.A."/>
            <person name="Barker D."/>
            <person name="Barsanti P."/>
            <person name="Batterham P."/>
            <person name="Batzoglou S."/>
            <person name="Begun D."/>
            <person name="Bhutkar A."/>
            <person name="Blanco E."/>
            <person name="Bosak S.A."/>
            <person name="Bradley R.K."/>
            <person name="Brand A.D."/>
            <person name="Brent M.R."/>
            <person name="Brooks A.N."/>
            <person name="Brown R.H."/>
            <person name="Butlin R.K."/>
            <person name="Caggese C."/>
            <person name="Calvi B.R."/>
            <person name="Bernardo de Carvalho A."/>
            <person name="Caspi A."/>
            <person name="Castrezana S."/>
            <person name="Celniker S.E."/>
            <person name="Chang J.L."/>
            <person name="Chapple C."/>
            <person name="Chatterji S."/>
            <person name="Chinwalla A."/>
            <person name="Civetta A."/>
            <person name="Clifton S.W."/>
            <person name="Comeron J.M."/>
            <person name="Costello J.C."/>
            <person name="Coyne J.A."/>
            <person name="Daub J."/>
            <person name="David R.G."/>
            <person name="Delcher A.L."/>
            <person name="Delehaunty K."/>
            <person name="Do C.B."/>
            <person name="Ebling H."/>
            <person name="Edwards K."/>
            <person name="Eickbush T."/>
            <person name="Evans J.D."/>
            <person name="Filipski A."/>
            <person name="Findeiss S."/>
            <person name="Freyhult E."/>
            <person name="Fulton L."/>
            <person name="Fulton R."/>
            <person name="Garcia A.C."/>
            <person name="Gardiner A."/>
            <person name="Garfield D.A."/>
            <person name="Garvin B.E."/>
            <person name="Gibson G."/>
            <person name="Gilbert D."/>
            <person name="Gnerre S."/>
            <person name="Godfrey J."/>
            <person name="Good R."/>
            <person name="Gotea V."/>
            <person name="Gravely B."/>
            <person name="Greenberg A.J."/>
            <person name="Griffiths-Jones S."/>
            <person name="Gross S."/>
            <person name="Guigo R."/>
            <person name="Gustafson E.A."/>
            <person name="Haerty W."/>
            <person name="Hahn M.W."/>
            <person name="Halligan D.L."/>
            <person name="Halpern A.L."/>
            <person name="Halter G.M."/>
            <person name="Han M.V."/>
            <person name="Heger A."/>
            <person name="Hillier L."/>
            <person name="Hinrichs A.S."/>
            <person name="Holmes I."/>
            <person name="Hoskins R.A."/>
            <person name="Hubisz M.J."/>
            <person name="Hultmark D."/>
            <person name="Huntley M.A."/>
            <person name="Jaffe D.B."/>
            <person name="Jagadeeshan S."/>
            <person name="Jeck W.R."/>
            <person name="Johnson J."/>
            <person name="Jones C.D."/>
            <person name="Jordan W.C."/>
            <person name="Karpen G.H."/>
            <person name="Kataoka E."/>
            <person name="Keightley P.D."/>
            <person name="Kheradpour P."/>
            <person name="Kirkness E.F."/>
            <person name="Koerich L.B."/>
            <person name="Kristiansen K."/>
            <person name="Kudrna D."/>
            <person name="Kulathinal R.J."/>
            <person name="Kumar S."/>
            <person name="Kwok R."/>
            <person name="Lander E."/>
            <person name="Langley C.H."/>
            <person name="Lapoint R."/>
            <person name="Lazzaro B.P."/>
            <person name="Lee S.J."/>
            <person name="Levesque L."/>
            <person name="Li R."/>
            <person name="Lin C.F."/>
            <person name="Lin M.F."/>
            <person name="Lindblad-Toh K."/>
            <person name="Llopart A."/>
            <person name="Long M."/>
            <person name="Low L."/>
            <person name="Lozovsky E."/>
            <person name="Lu J."/>
            <person name="Luo M."/>
            <person name="Machado C.A."/>
            <person name="Makalowski W."/>
            <person name="Marzo M."/>
            <person name="Matsuda M."/>
            <person name="Matzkin L."/>
            <person name="McAllister B."/>
            <person name="McBride C.S."/>
            <person name="McKernan B."/>
            <person name="McKernan K."/>
            <person name="Mendez-Lago M."/>
            <person name="Minx P."/>
            <person name="Mollenhauer M.U."/>
            <person name="Montooth K."/>
            <person name="Mount S.M."/>
            <person name="Mu X."/>
            <person name="Myers E."/>
            <person name="Negre B."/>
            <person name="Newfeld S."/>
            <person name="Nielsen R."/>
            <person name="Noor M.A."/>
            <person name="O'Grady P."/>
            <person name="Pachter L."/>
            <person name="Papaceit M."/>
            <person name="Parisi M.J."/>
            <person name="Parisi M."/>
            <person name="Parts L."/>
            <person name="Pedersen J.S."/>
            <person name="Pesole G."/>
            <person name="Phillippy A.M."/>
            <person name="Ponting C.P."/>
            <person name="Pop M."/>
            <person name="Porcelli D."/>
            <person name="Powell J.R."/>
            <person name="Prohaska S."/>
            <person name="Pruitt K."/>
            <person name="Puig M."/>
            <person name="Quesneville H."/>
            <person name="Ram K.R."/>
            <person name="Rand D."/>
            <person name="Rasmussen M.D."/>
            <person name="Reed L.K."/>
            <person name="Reenan R."/>
            <person name="Reily A."/>
            <person name="Remington K.A."/>
            <person name="Rieger T.T."/>
            <person name="Ritchie M.G."/>
            <person name="Robin C."/>
            <person name="Rogers Y.H."/>
            <person name="Rohde C."/>
            <person name="Rozas J."/>
            <person name="Rubenfield M.J."/>
            <person name="Ruiz A."/>
            <person name="Russo S."/>
            <person name="Salzberg S.L."/>
            <person name="Sanchez-Gracia A."/>
            <person name="Saranga D.J."/>
            <person name="Sato H."/>
            <person name="Schaeffer S.W."/>
            <person name="Schatz M.C."/>
            <person name="Schlenke T."/>
            <person name="Schwartz R."/>
            <person name="Segarra C."/>
            <person name="Singh R.S."/>
            <person name="Sirot L."/>
            <person name="Sirota M."/>
            <person name="Sisneros N.B."/>
            <person name="Smith C.D."/>
            <person name="Smith T.F."/>
            <person name="Spieth J."/>
            <person name="Stage D.E."/>
            <person name="Stark A."/>
            <person name="Stephan W."/>
            <person name="Strausberg R.L."/>
            <person name="Strempel S."/>
            <person name="Sturgill D."/>
            <person name="Sutton G."/>
            <person name="Sutton G.G."/>
            <person name="Tao W."/>
            <person name="Teichmann S."/>
            <person name="Tobari Y.N."/>
            <person name="Tomimura Y."/>
            <person name="Tsolas J.M."/>
            <person name="Valente V.L."/>
            <person name="Venter E."/>
            <person name="Venter J.C."/>
            <person name="Vicario S."/>
            <person name="Vieira F.G."/>
            <person name="Vilella A.J."/>
            <person name="Villasante A."/>
            <person name="Walenz B."/>
            <person name="Wang J."/>
            <person name="Wasserman M."/>
            <person name="Watts T."/>
            <person name="Wilson D."/>
            <person name="Wilson R.K."/>
            <person name="Wing R.A."/>
            <person name="Wolfner M.F."/>
            <person name="Wong A."/>
            <person name="Wong G.K."/>
            <person name="Wu C.I."/>
            <person name="Wu G."/>
            <person name="Yamamoto D."/>
            <person name="Yang H.P."/>
            <person name="Yang S.P."/>
            <person name="Yorke J.A."/>
            <person name="Yoshida K."/>
            <person name="Zdobnov E."/>
            <person name="Zhang P."/>
            <person name="Zhang Y."/>
            <person name="Zimin A.V."/>
            <person name="Baldwin J."/>
            <person name="Abdouelleil A."/>
            <person name="Abdulkadir J."/>
            <person name="Abebe A."/>
            <person name="Abera B."/>
            <person name="Abreu J."/>
            <person name="Acer S.C."/>
            <person name="Aftuck L."/>
            <person name="Alexander A."/>
            <person name="An P."/>
            <person name="Anderson E."/>
            <person name="Anderson S."/>
            <person name="Arachi H."/>
            <person name="Azer M."/>
            <person name="Bachantsang P."/>
            <person name="Barry A."/>
            <person name="Bayul T."/>
            <person name="Berlin A."/>
            <person name="Bessette D."/>
            <person name="Bloom T."/>
            <person name="Blye J."/>
            <person name="Boguslavskiy L."/>
            <person name="Bonnet C."/>
            <person name="Boukhgalter B."/>
            <person name="Bourzgui I."/>
            <person name="Brown A."/>
            <person name="Cahill P."/>
            <person name="Channer S."/>
            <person name="Cheshatsang Y."/>
            <person name="Chuda L."/>
            <person name="Citroen M."/>
            <person name="Collymore A."/>
            <person name="Cooke P."/>
            <person name="Costello M."/>
            <person name="D'Aco K."/>
            <person name="Daza R."/>
            <person name="De Haan G."/>
            <person name="DeGray S."/>
            <person name="DeMaso C."/>
            <person name="Dhargay N."/>
            <person name="Dooley K."/>
            <person name="Dooley E."/>
            <person name="Doricent M."/>
            <person name="Dorje P."/>
            <person name="Dorjee K."/>
            <person name="Dupes A."/>
            <person name="Elong R."/>
            <person name="Falk J."/>
            <person name="Farina A."/>
            <person name="Faro S."/>
            <person name="Ferguson D."/>
            <person name="Fisher S."/>
            <person name="Foley C.D."/>
            <person name="Franke A."/>
            <person name="Friedrich D."/>
            <person name="Gadbois L."/>
            <person name="Gearin G."/>
            <person name="Gearin C.R."/>
            <person name="Giannoukos G."/>
            <person name="Goode T."/>
            <person name="Graham J."/>
            <person name="Grandbois E."/>
            <person name="Grewal S."/>
            <person name="Gyaltsen K."/>
            <person name="Hafez N."/>
            <person name="Hagos B."/>
            <person name="Hall J."/>
            <person name="Henson C."/>
            <person name="Hollinger A."/>
            <person name="Honan T."/>
            <person name="Huard M.D."/>
            <person name="Hughes L."/>
            <person name="Hurhula B."/>
            <person name="Husby M.E."/>
            <person name="Kamat A."/>
            <person name="Kanga B."/>
            <person name="Kashin S."/>
            <person name="Khazanovich D."/>
            <person name="Kisner P."/>
            <person name="Lance K."/>
            <person name="Lara M."/>
            <person name="Lee W."/>
            <person name="Lennon N."/>
            <person name="Letendre F."/>
            <person name="LeVine R."/>
            <person name="Lipovsky A."/>
            <person name="Liu X."/>
            <person name="Liu J."/>
            <person name="Liu S."/>
            <person name="Lokyitsang T."/>
            <person name="Lokyitsang Y."/>
            <person name="Lubonja R."/>
            <person name="Lui A."/>
            <person name="MacDonald P."/>
            <person name="Magnisalis V."/>
            <person name="Maru K."/>
            <person name="Matthews C."/>
            <person name="McCusker W."/>
            <person name="McDonough S."/>
            <person name="Mehta T."/>
            <person name="Meldrim J."/>
            <person name="Meneus L."/>
            <person name="Mihai O."/>
            <person name="Mihalev A."/>
            <person name="Mihova T."/>
            <person name="Mittelman R."/>
            <person name="Mlenga V."/>
            <person name="Montmayeur A."/>
            <person name="Mulrain L."/>
            <person name="Navidi A."/>
            <person name="Naylor J."/>
            <person name="Negash T."/>
            <person name="Nguyen T."/>
            <person name="Nguyen N."/>
            <person name="Nicol R."/>
            <person name="Norbu C."/>
            <person name="Norbu N."/>
            <person name="Novod N."/>
            <person name="O'Neill B."/>
            <person name="Osman S."/>
            <person name="Markiewicz E."/>
            <person name="Oyono O.L."/>
            <person name="Patti C."/>
            <person name="Phunkhang P."/>
            <person name="Pierre F."/>
            <person name="Priest M."/>
            <person name="Raghuraman S."/>
            <person name="Rege F."/>
            <person name="Reyes R."/>
            <person name="Rise C."/>
            <person name="Rogov P."/>
            <person name="Ross K."/>
            <person name="Ryan E."/>
            <person name="Settipalli S."/>
            <person name="Shea T."/>
            <person name="Sherpa N."/>
            <person name="Shi L."/>
            <person name="Shih D."/>
            <person name="Sparrow T."/>
            <person name="Spaulding J."/>
            <person name="Stalker J."/>
            <person name="Stange-Thomann N."/>
            <person name="Stavropoulos S."/>
            <person name="Stone C."/>
            <person name="Strader C."/>
            <person name="Tesfaye S."/>
            <person name="Thomson T."/>
            <person name="Thoulutsang Y."/>
            <person name="Thoulutsang D."/>
            <person name="Topham K."/>
            <person name="Topping I."/>
            <person name="Tsamla T."/>
            <person name="Vassiliev H."/>
            <person name="Vo A."/>
            <person name="Wangchuk T."/>
            <person name="Wangdi T."/>
            <person name="Weiand M."/>
            <person name="Wilkinson J."/>
            <person name="Wilson A."/>
            <person name="Yadav S."/>
            <person name="Young G."/>
            <person name="Yu Q."/>
            <person name="Zembek L."/>
            <person name="Zhong D."/>
            <person name="Zimmer A."/>
            <person name="Zwirko Z."/>
            <person name="Jaffe D.B."/>
            <person name="Alvarez P."/>
            <person name="Brockman W."/>
            <person name="Butler J."/>
            <person name="Chin C."/>
            <person name="Gnerre S."/>
            <person name="Grabherr M."/>
            <person name="Kleber M."/>
            <person name="Mauceli E."/>
            <person name="MacCallum I."/>
        </authorList>
    </citation>
    <scope>NUCLEOTIDE SEQUENCE [LARGE SCALE GENOMIC DNA]</scope>
    <source>
        <strain evidence="3">Tucson 14030-0811.24</strain>
    </source>
</reference>
<sequence length="201" mass="23522">MTRPSRFKPIIVPRPTMLRFAPYGDNRSSRSFFILMIYLITLIILLLALLQWEMISLYEPMQRLFRKQYWVSVTCFLICAILLAIFMLIQEVRYMPVFNWILLISLAAYWEPMALLAYFLLSMLMIIIFLLIGSFMPCDLTANAAGLFLFVMYHAQLIRGGRYAEINATDGLFAVIVLFSFFCLIFMLFAYGIWPQLNSRI</sequence>
<protein>
    <submittedName>
        <fullName evidence="2">Uncharacterized protein</fullName>
    </submittedName>
</protein>
<feature type="transmembrane region" description="Helical" evidence="1">
    <location>
        <begin position="32"/>
        <end position="50"/>
    </location>
</feature>
<gene>
    <name evidence="2" type="primary">Dwil\GK17542</name>
    <name evidence="2" type="ORF">Dwil_GK17542</name>
</gene>
<dbReference type="EMBL" id="CH963847">
    <property type="protein sequence ID" value="EDW73435.2"/>
    <property type="molecule type" value="Genomic_DNA"/>
</dbReference>
<evidence type="ECO:0000313" key="2">
    <source>
        <dbReference type="EMBL" id="EDW73435.2"/>
    </source>
</evidence>